<dbReference type="CDD" id="cd00067">
    <property type="entry name" value="GAL4"/>
    <property type="match status" value="1"/>
</dbReference>
<dbReference type="Proteomes" id="UP001610446">
    <property type="component" value="Unassembled WGS sequence"/>
</dbReference>
<dbReference type="PANTHER" id="PTHR38111:SF11">
    <property type="entry name" value="TRANSCRIPTION FACTOR DOMAIN-CONTAINING PROTEIN-RELATED"/>
    <property type="match status" value="1"/>
</dbReference>
<dbReference type="InterPro" id="IPR036864">
    <property type="entry name" value="Zn2-C6_fun-type_DNA-bd_sf"/>
</dbReference>
<dbReference type="PANTHER" id="PTHR38111">
    <property type="entry name" value="ZN(2)-C6 FUNGAL-TYPE DOMAIN-CONTAINING PROTEIN-RELATED"/>
    <property type="match status" value="1"/>
</dbReference>
<dbReference type="PROSITE" id="PS50048">
    <property type="entry name" value="ZN2_CY6_FUNGAL_2"/>
    <property type="match status" value="1"/>
</dbReference>
<keyword evidence="2" id="KW-0238">DNA-binding</keyword>
<dbReference type="InterPro" id="IPR001138">
    <property type="entry name" value="Zn2Cys6_DnaBD"/>
</dbReference>
<keyword evidence="1" id="KW-0805">Transcription regulation</keyword>
<keyword evidence="7" id="KW-1185">Reference proteome</keyword>
<dbReference type="Pfam" id="PF00172">
    <property type="entry name" value="Zn_clus"/>
    <property type="match status" value="1"/>
</dbReference>
<feature type="domain" description="Zn(2)-C6 fungal-type" evidence="5">
    <location>
        <begin position="10"/>
        <end position="38"/>
    </location>
</feature>
<dbReference type="EMBL" id="JBFXLU010000095">
    <property type="protein sequence ID" value="KAL2842908.1"/>
    <property type="molecule type" value="Genomic_DNA"/>
</dbReference>
<dbReference type="InterPro" id="IPR053178">
    <property type="entry name" value="Osmoadaptation_assoc"/>
</dbReference>
<dbReference type="PROSITE" id="PS00463">
    <property type="entry name" value="ZN2_CY6_FUNGAL_1"/>
    <property type="match status" value="1"/>
</dbReference>
<reference evidence="6 7" key="1">
    <citation type="submission" date="2024-07" db="EMBL/GenBank/DDBJ databases">
        <title>Section-level genome sequencing and comparative genomics of Aspergillus sections Usti and Cavernicolus.</title>
        <authorList>
            <consortium name="Lawrence Berkeley National Laboratory"/>
            <person name="Nybo J.L."/>
            <person name="Vesth T.C."/>
            <person name="Theobald S."/>
            <person name="Frisvad J.C."/>
            <person name="Larsen T.O."/>
            <person name="Kjaerboelling I."/>
            <person name="Rothschild-Mancinelli K."/>
            <person name="Lyhne E.K."/>
            <person name="Kogle M.E."/>
            <person name="Barry K."/>
            <person name="Clum A."/>
            <person name="Na H."/>
            <person name="Ledsgaard L."/>
            <person name="Lin J."/>
            <person name="Lipzen A."/>
            <person name="Kuo A."/>
            <person name="Riley R."/>
            <person name="Mondo S."/>
            <person name="Labutti K."/>
            <person name="Haridas S."/>
            <person name="Pangalinan J."/>
            <person name="Salamov A.A."/>
            <person name="Simmons B.A."/>
            <person name="Magnuson J.K."/>
            <person name="Chen J."/>
            <person name="Drula E."/>
            <person name="Henrissat B."/>
            <person name="Wiebenga A."/>
            <person name="Lubbers R.J."/>
            <person name="Gomes A.C."/>
            <person name="Makela M.R."/>
            <person name="Stajich J."/>
            <person name="Grigoriev I.V."/>
            <person name="Mortensen U.H."/>
            <person name="De Vries R.P."/>
            <person name="Baker S.E."/>
            <person name="Andersen M.R."/>
        </authorList>
    </citation>
    <scope>NUCLEOTIDE SEQUENCE [LARGE SCALE GENOMIC DNA]</scope>
    <source>
        <strain evidence="6 7">CBS 123904</strain>
    </source>
</reference>
<evidence type="ECO:0000313" key="6">
    <source>
        <dbReference type="EMBL" id="KAL2842908.1"/>
    </source>
</evidence>
<keyword evidence="4" id="KW-0539">Nucleus</keyword>
<dbReference type="Gene3D" id="4.10.240.10">
    <property type="entry name" value="Zn(2)-C6 fungal-type DNA-binding domain"/>
    <property type="match status" value="1"/>
</dbReference>
<organism evidence="6 7">
    <name type="scientific">Aspergillus pseudoustus</name>
    <dbReference type="NCBI Taxonomy" id="1810923"/>
    <lineage>
        <taxon>Eukaryota</taxon>
        <taxon>Fungi</taxon>
        <taxon>Dikarya</taxon>
        <taxon>Ascomycota</taxon>
        <taxon>Pezizomycotina</taxon>
        <taxon>Eurotiomycetes</taxon>
        <taxon>Eurotiomycetidae</taxon>
        <taxon>Eurotiales</taxon>
        <taxon>Aspergillaceae</taxon>
        <taxon>Aspergillus</taxon>
        <taxon>Aspergillus subgen. Nidulantes</taxon>
    </lineage>
</organism>
<evidence type="ECO:0000313" key="7">
    <source>
        <dbReference type="Proteomes" id="UP001610446"/>
    </source>
</evidence>
<dbReference type="SMART" id="SM00066">
    <property type="entry name" value="GAL4"/>
    <property type="match status" value="1"/>
</dbReference>
<sequence>MVGVPGKSKGCNTCRRRKKGCDLQRPICGQCRKSSLVCEGYTRATIWVNMDKSTGTERRYTGQTLPGDIVLRDTLARSSYHEQYLGQFWGSYLPNGRTFPSHATQYTAGVWLNNLPAFFRLDGPSALPLKKILLANALATVGKRDGKRWMAEASIQLHGESVAILAGQLEDRNGLTSDMSLATVRCLSLYEILHGHELQDHVGQVKKWQWHTNGGLGFVLSRGPENYTTGFAHQLFVDDRATQISTSLVSRTRSHLNEPEWKTIPWTSIPKTPKDLLTDIFAEIPSLLVDLDELRITDDAYMKREGLMRKCWQLEKQWRAWRVQYEPQADPVIASPETVSPSQVFDSFLVAHIMSGYWTMGIFLHGIFHLAAGTVPEDIAGDETDPRRCCSKIIDMLPTFLHRYSGEYGIHGGIFPALIVLMYLEEVDGGLDSSEACAIYALFEECKRGRKILHFVENMRQRLKAGGVRLFQPVYN</sequence>
<gene>
    <name evidence="6" type="ORF">BJY01DRAFT_216226</name>
</gene>
<dbReference type="SUPFAM" id="SSF57701">
    <property type="entry name" value="Zn2/Cys6 DNA-binding domain"/>
    <property type="match status" value="1"/>
</dbReference>
<evidence type="ECO:0000259" key="5">
    <source>
        <dbReference type="PROSITE" id="PS50048"/>
    </source>
</evidence>
<name>A0ABR4JVE8_9EURO</name>
<protein>
    <recommendedName>
        <fullName evidence="5">Zn(2)-C6 fungal-type domain-containing protein</fullName>
    </recommendedName>
</protein>
<comment type="caution">
    <text evidence="6">The sequence shown here is derived from an EMBL/GenBank/DDBJ whole genome shotgun (WGS) entry which is preliminary data.</text>
</comment>
<evidence type="ECO:0000256" key="3">
    <source>
        <dbReference type="ARBA" id="ARBA00023163"/>
    </source>
</evidence>
<evidence type="ECO:0000256" key="4">
    <source>
        <dbReference type="ARBA" id="ARBA00023242"/>
    </source>
</evidence>
<proteinExistence type="predicted"/>
<accession>A0ABR4JVE8</accession>
<evidence type="ECO:0000256" key="1">
    <source>
        <dbReference type="ARBA" id="ARBA00023015"/>
    </source>
</evidence>
<keyword evidence="3" id="KW-0804">Transcription</keyword>
<evidence type="ECO:0000256" key="2">
    <source>
        <dbReference type="ARBA" id="ARBA00023125"/>
    </source>
</evidence>